<dbReference type="InterPro" id="IPR003615">
    <property type="entry name" value="HNH_nuc"/>
</dbReference>
<dbReference type="GO" id="GO:0003676">
    <property type="term" value="F:nucleic acid binding"/>
    <property type="evidence" value="ECO:0007669"/>
    <property type="project" value="InterPro"/>
</dbReference>
<sequence length="260" mass="30346">MRGNLVYNNIDLNTENKKELSLEKIAFKKYRNNVCQFCGKTIKKWTDKTIDHAMPISRGGLDCPSNWRISCKECNQTKSKMTELEYKKFIKETANLKKIAKNNIKNIVLKMLDEKGEINWEEAKNMTINNLVERFEIIEEQLNKELDGRVKKEDAFSLDDKIMCCMYDTSKIVVSKTIANNIKQLNKNNKKIKDILNEYYEGDIGIIKTYKGILLPTGFQLYYAYNNVLNLKKVKIMNVLTEDILTKSEKSFLRHDGMIE</sequence>
<dbReference type="Pfam" id="PF01844">
    <property type="entry name" value="HNH"/>
    <property type="match status" value="1"/>
</dbReference>
<dbReference type="Proteomes" id="UP000070260">
    <property type="component" value="Chromosome"/>
</dbReference>
<dbReference type="PATRIC" id="fig|1502.177.peg.1426"/>
<evidence type="ECO:0000313" key="3">
    <source>
        <dbReference type="EMBL" id="AMN35743.1"/>
    </source>
</evidence>
<feature type="domain" description="HNH nuclease" evidence="1">
    <location>
        <begin position="21"/>
        <end position="76"/>
    </location>
</feature>
<proteinExistence type="predicted"/>
<dbReference type="PANTHER" id="PTHR33877">
    <property type="entry name" value="SLL1193 PROTEIN"/>
    <property type="match status" value="1"/>
</dbReference>
<dbReference type="GO" id="GO:0004519">
    <property type="term" value="F:endonuclease activity"/>
    <property type="evidence" value="ECO:0007669"/>
    <property type="project" value="InterPro"/>
</dbReference>
<dbReference type="EMBL" id="CP010994">
    <property type="protein sequence ID" value="AMN35497.1"/>
    <property type="molecule type" value="Genomic_DNA"/>
</dbReference>
<reference evidence="3 4" key="1">
    <citation type="journal article" date="2016" name="PLoS ONE">
        <title>Plasmid Characterization and Chromosome Analysis of Two netF+ Clostridium perfringens Isolates Associated with Foal and Canine Necrotizing Enteritis.</title>
        <authorList>
            <person name="Mehdizadeh Gohari I."/>
            <person name="Kropinski A.M."/>
            <person name="Weese S.J."/>
            <person name="Parreira V.R."/>
            <person name="Whitehead A.E."/>
            <person name="Boerlin P."/>
            <person name="Prescott J.F."/>
        </authorList>
    </citation>
    <scope>NUCLEOTIDE SEQUENCE [LARGE SCALE GENOMIC DNA]</scope>
    <source>
        <strain evidence="3 4">JP838</strain>
    </source>
</reference>
<dbReference type="CDD" id="cd00085">
    <property type="entry name" value="HNHc"/>
    <property type="match status" value="1"/>
</dbReference>
<dbReference type="OrthoDB" id="9802901at2"/>
<dbReference type="Gene3D" id="1.10.30.50">
    <property type="match status" value="1"/>
</dbReference>
<protein>
    <recommendedName>
        <fullName evidence="1">HNH nuclease domain-containing protein</fullName>
    </recommendedName>
</protein>
<accession>A0A127EIK3</accession>
<gene>
    <name evidence="2" type="ORF">JFP838_06965</name>
    <name evidence="3" type="ORF">JFP838_08275</name>
</gene>
<dbReference type="EMBL" id="CP010994">
    <property type="protein sequence ID" value="AMN35743.1"/>
    <property type="molecule type" value="Genomic_DNA"/>
</dbReference>
<dbReference type="AlphaFoldDB" id="A0A127EIK3"/>
<dbReference type="InterPro" id="IPR002711">
    <property type="entry name" value="HNH"/>
</dbReference>
<name>A0A127EIK3_CLOPF</name>
<evidence type="ECO:0000259" key="1">
    <source>
        <dbReference type="SMART" id="SM00507"/>
    </source>
</evidence>
<dbReference type="InterPro" id="IPR052892">
    <property type="entry name" value="NA-targeting_endonuclease"/>
</dbReference>
<dbReference type="GO" id="GO:0008270">
    <property type="term" value="F:zinc ion binding"/>
    <property type="evidence" value="ECO:0007669"/>
    <property type="project" value="InterPro"/>
</dbReference>
<dbReference type="RefSeq" id="WP_061427658.1">
    <property type="nucleotide sequence ID" value="NZ_CATNZO010000001.1"/>
</dbReference>
<dbReference type="SMART" id="SM00507">
    <property type="entry name" value="HNHc"/>
    <property type="match status" value="1"/>
</dbReference>
<dbReference type="PANTHER" id="PTHR33877:SF2">
    <property type="entry name" value="OS07G0170200 PROTEIN"/>
    <property type="match status" value="1"/>
</dbReference>
<organism evidence="3 4">
    <name type="scientific">Clostridium perfringens</name>
    <dbReference type="NCBI Taxonomy" id="1502"/>
    <lineage>
        <taxon>Bacteria</taxon>
        <taxon>Bacillati</taxon>
        <taxon>Bacillota</taxon>
        <taxon>Clostridia</taxon>
        <taxon>Eubacteriales</taxon>
        <taxon>Clostridiaceae</taxon>
        <taxon>Clostridium</taxon>
    </lineage>
</organism>
<evidence type="ECO:0000313" key="4">
    <source>
        <dbReference type="Proteomes" id="UP000070260"/>
    </source>
</evidence>
<evidence type="ECO:0000313" key="2">
    <source>
        <dbReference type="EMBL" id="AMN35497.1"/>
    </source>
</evidence>